<gene>
    <name evidence="1" type="ORF">XsacCFBP4641_07705</name>
</gene>
<accession>A0A2P5Z507</accession>
<dbReference type="EMBL" id="MDEK01000006">
    <property type="protein sequence ID" value="PPU83056.1"/>
    <property type="molecule type" value="Genomic_DNA"/>
</dbReference>
<protein>
    <submittedName>
        <fullName evidence="1">Uncharacterized protein</fullName>
    </submittedName>
</protein>
<name>A0A2P5Z507_9XANT</name>
<dbReference type="AlphaFoldDB" id="A0A2P5Z507"/>
<evidence type="ECO:0000313" key="1">
    <source>
        <dbReference type="EMBL" id="PPU83056.1"/>
    </source>
</evidence>
<sequence>MRVLSITMGTTNRIEIFSFDQDLIDYYALVKPESAIINSLDSPLEVSYSVPIKALLDSMLHLNGKAKLRDKIKTDLEQA</sequence>
<dbReference type="Proteomes" id="UP000247346">
    <property type="component" value="Unassembled WGS sequence"/>
</dbReference>
<evidence type="ECO:0000313" key="2">
    <source>
        <dbReference type="Proteomes" id="UP000247346"/>
    </source>
</evidence>
<comment type="caution">
    <text evidence="1">The sequence shown here is derived from an EMBL/GenBank/DDBJ whole genome shotgun (WGS) entry which is preliminary data.</text>
</comment>
<reference evidence="1 2" key="1">
    <citation type="submission" date="2016-08" db="EMBL/GenBank/DDBJ databases">
        <authorList>
            <person name="Seilhamer J.J."/>
        </authorList>
    </citation>
    <scope>NUCLEOTIDE SEQUENCE [LARGE SCALE GENOMIC DNA]</scope>
    <source>
        <strain evidence="1 2">CFBP4641</strain>
    </source>
</reference>
<organism evidence="1 2">
    <name type="scientific">Xanthomonas sacchari</name>
    <dbReference type="NCBI Taxonomy" id="56458"/>
    <lineage>
        <taxon>Bacteria</taxon>
        <taxon>Pseudomonadati</taxon>
        <taxon>Pseudomonadota</taxon>
        <taxon>Gammaproteobacteria</taxon>
        <taxon>Lysobacterales</taxon>
        <taxon>Lysobacteraceae</taxon>
        <taxon>Xanthomonas</taxon>
    </lineage>
</organism>
<proteinExistence type="predicted"/>